<dbReference type="AlphaFoldDB" id="A0A0P7Z038"/>
<dbReference type="Proteomes" id="UP000050465">
    <property type="component" value="Unassembled WGS sequence"/>
</dbReference>
<protein>
    <recommendedName>
        <fullName evidence="1">Transcription factor zinc-finger domain-containing protein</fullName>
    </recommendedName>
</protein>
<feature type="domain" description="Transcription factor zinc-finger" evidence="1">
    <location>
        <begin position="2"/>
        <end position="42"/>
    </location>
</feature>
<feature type="domain" description="Transcription factor zinc-finger" evidence="1">
    <location>
        <begin position="85"/>
        <end position="126"/>
    </location>
</feature>
<accession>A0A0P7Z038</accession>
<evidence type="ECO:0000313" key="3">
    <source>
        <dbReference type="Proteomes" id="UP000050465"/>
    </source>
</evidence>
<evidence type="ECO:0000259" key="1">
    <source>
        <dbReference type="Pfam" id="PF13453"/>
    </source>
</evidence>
<dbReference type="EMBL" id="LJZR01000007">
    <property type="protein sequence ID" value="KPQ36331.1"/>
    <property type="molecule type" value="Genomic_DNA"/>
</dbReference>
<gene>
    <name evidence="2" type="ORF">HLUCCA11_07285</name>
</gene>
<organism evidence="2 3">
    <name type="scientific">Phormidesmis priestleyi Ana</name>
    <dbReference type="NCBI Taxonomy" id="1666911"/>
    <lineage>
        <taxon>Bacteria</taxon>
        <taxon>Bacillati</taxon>
        <taxon>Cyanobacteriota</taxon>
        <taxon>Cyanophyceae</taxon>
        <taxon>Leptolyngbyales</taxon>
        <taxon>Leptolyngbyaceae</taxon>
        <taxon>Phormidesmis</taxon>
    </lineage>
</organism>
<dbReference type="InterPro" id="IPR027392">
    <property type="entry name" value="TF_Znf"/>
</dbReference>
<reference evidence="2 3" key="1">
    <citation type="submission" date="2015-09" db="EMBL/GenBank/DDBJ databases">
        <title>Identification and resolution of microdiversity through metagenomic sequencing of parallel consortia.</title>
        <authorList>
            <person name="Nelson W.C."/>
            <person name="Romine M.F."/>
            <person name="Lindemann S.R."/>
        </authorList>
    </citation>
    <scope>NUCLEOTIDE SEQUENCE [LARGE SCALE GENOMIC DNA]</scope>
    <source>
        <strain evidence="2">Ana</strain>
    </source>
</reference>
<name>A0A0P7Z038_9CYAN</name>
<comment type="caution">
    <text evidence="2">The sequence shown here is derived from an EMBL/GenBank/DDBJ whole genome shotgun (WGS) entry which is preliminary data.</text>
</comment>
<dbReference type="Pfam" id="PF13453">
    <property type="entry name" value="Zn_ribbon_TFIIB"/>
    <property type="match status" value="2"/>
</dbReference>
<dbReference type="STRING" id="1666911.HLUCCA11_07285"/>
<sequence>MKCPTCHTHSLQIVSLDTGLIARQCSQCFGHWISSENYWEWLDYREQQQQQQRSHLTQPTHDASNMLSISDRLLPVVDNATANFCADCARLMTKAKVGRGLSFYLDRCSHCHGVWLDQNEWENLKQLELHHQIHYMFSSAWQFSVRQEKVARSDRARTKIPQKTPA</sequence>
<evidence type="ECO:0000313" key="2">
    <source>
        <dbReference type="EMBL" id="KPQ36331.1"/>
    </source>
</evidence>
<proteinExistence type="predicted"/>